<comment type="similarity">
    <text evidence="1">In the C-terminal section; belongs to the transposase 35 family.</text>
</comment>
<dbReference type="InterPro" id="IPR010095">
    <property type="entry name" value="Cas12f1-like_TNB"/>
</dbReference>
<dbReference type="Proteomes" id="UP000320055">
    <property type="component" value="Unassembled WGS sequence"/>
</dbReference>
<evidence type="ECO:0000256" key="4">
    <source>
        <dbReference type="ARBA" id="ARBA00023172"/>
    </source>
</evidence>
<evidence type="ECO:0000256" key="2">
    <source>
        <dbReference type="ARBA" id="ARBA00022578"/>
    </source>
</evidence>
<name>A0A563VN39_9CYAN</name>
<evidence type="ECO:0000259" key="5">
    <source>
        <dbReference type="Pfam" id="PF01385"/>
    </source>
</evidence>
<feature type="domain" description="Cas12f1-like TNB" evidence="6">
    <location>
        <begin position="303"/>
        <end position="373"/>
    </location>
</feature>
<evidence type="ECO:0000313" key="7">
    <source>
        <dbReference type="EMBL" id="VEP12822.1"/>
    </source>
</evidence>
<evidence type="ECO:0000259" key="6">
    <source>
        <dbReference type="Pfam" id="PF07282"/>
    </source>
</evidence>
<keyword evidence="3" id="KW-0238">DNA-binding</keyword>
<feature type="domain" description="Probable transposase IS891/IS1136/IS1341" evidence="5">
    <location>
        <begin position="167"/>
        <end position="282"/>
    </location>
</feature>
<dbReference type="Pfam" id="PF07282">
    <property type="entry name" value="Cas12f1-like_TNB"/>
    <property type="match status" value="1"/>
</dbReference>
<reference evidence="7 8" key="1">
    <citation type="submission" date="2019-01" db="EMBL/GenBank/DDBJ databases">
        <authorList>
            <person name="Brito A."/>
        </authorList>
    </citation>
    <scope>NUCLEOTIDE SEQUENCE [LARGE SCALE GENOMIC DNA]</scope>
    <source>
        <strain evidence="7">1</strain>
    </source>
</reference>
<dbReference type="RefSeq" id="WP_144870935.1">
    <property type="nucleotide sequence ID" value="NZ_LR213918.1"/>
</dbReference>
<evidence type="ECO:0000313" key="8">
    <source>
        <dbReference type="Proteomes" id="UP000320055"/>
    </source>
</evidence>
<keyword evidence="8" id="KW-1185">Reference proteome</keyword>
<dbReference type="EMBL" id="CAACVJ010000076">
    <property type="protein sequence ID" value="VEP12822.1"/>
    <property type="molecule type" value="Genomic_DNA"/>
</dbReference>
<proteinExistence type="inferred from homology"/>
<keyword evidence="4" id="KW-0233">DNA recombination</keyword>
<evidence type="ECO:0000256" key="3">
    <source>
        <dbReference type="ARBA" id="ARBA00023125"/>
    </source>
</evidence>
<dbReference type="Pfam" id="PF01385">
    <property type="entry name" value="OrfB_IS605"/>
    <property type="match status" value="1"/>
</dbReference>
<dbReference type="OrthoDB" id="442799at2"/>
<dbReference type="GO" id="GO:0032196">
    <property type="term" value="P:transposition"/>
    <property type="evidence" value="ECO:0007669"/>
    <property type="project" value="UniProtKB-KW"/>
</dbReference>
<dbReference type="InterPro" id="IPR001959">
    <property type="entry name" value="Transposase"/>
</dbReference>
<dbReference type="NCBIfam" id="TIGR01766">
    <property type="entry name" value="IS200/IS605 family accessory protein TnpB-like domain"/>
    <property type="match status" value="1"/>
</dbReference>
<dbReference type="GO" id="GO:0003677">
    <property type="term" value="F:DNA binding"/>
    <property type="evidence" value="ECO:0007669"/>
    <property type="project" value="UniProtKB-KW"/>
</dbReference>
<dbReference type="NCBIfam" id="NF040570">
    <property type="entry name" value="guided_TnpB"/>
    <property type="match status" value="1"/>
</dbReference>
<keyword evidence="2" id="KW-0815">Transposition</keyword>
<evidence type="ECO:0000256" key="1">
    <source>
        <dbReference type="ARBA" id="ARBA00008761"/>
    </source>
</evidence>
<organism evidence="7 8">
    <name type="scientific">Hyella patelloides LEGE 07179</name>
    <dbReference type="NCBI Taxonomy" id="945734"/>
    <lineage>
        <taxon>Bacteria</taxon>
        <taxon>Bacillati</taxon>
        <taxon>Cyanobacteriota</taxon>
        <taxon>Cyanophyceae</taxon>
        <taxon>Pleurocapsales</taxon>
        <taxon>Hyellaceae</taxon>
        <taxon>Hyella</taxon>
    </lineage>
</organism>
<protein>
    <submittedName>
        <fullName evidence="7">Transposase</fullName>
    </submittedName>
</protein>
<dbReference type="GO" id="GO:0006310">
    <property type="term" value="P:DNA recombination"/>
    <property type="evidence" value="ECO:0007669"/>
    <property type="project" value="UniProtKB-KW"/>
</dbReference>
<sequence>MKLVEKHLIKVSKQEWSEIDSLCFLSKNLYNCAIYQCRQAFFNNKPVPSFNQLYHLLKATDDYKALPTKVSQLIIKQVAKIFKSYFAARCAYSKDSSKFQSQPQLPRYKHKNKGRNILSYNYQAVSKKALKQGLIQPSGTSLSIPTKCENINEVRVIPKGGSYVIEVVYEVEEVQSNNQEPCRIAGGDIGIDNLACVTSNIPEFQPFIVCGKALKSANRYYNKVKARLQSLLPENQRTSNRIQRLTQKRNSKVDYYLHTASRYIVNRLLENKITMLVIGKNDNWKQNVNLGKKTNQKFTSIPHAIFINQLIYKCQLVGIKVVTVNEAYTSKCSFFDLEPIQKQTVYLGKRIKRGLFRASNGRVYNCDSNGSLNCIRNAVGDSVFDRQSVKRLVVSPVRTKPYQAMNSHI</sequence>
<dbReference type="AlphaFoldDB" id="A0A563VN39"/>
<gene>
    <name evidence="7" type="ORF">H1P_1670014</name>
</gene>
<accession>A0A563VN39</accession>